<proteinExistence type="predicted"/>
<evidence type="ECO:0000313" key="1">
    <source>
        <dbReference type="EMBL" id="QDE30247.1"/>
    </source>
</evidence>
<dbReference type="Proteomes" id="UP000319809">
    <property type="component" value="Chromosome"/>
</dbReference>
<dbReference type="RefSeq" id="WP_137222565.1">
    <property type="nucleotide sequence ID" value="NZ_CP041036.1"/>
</dbReference>
<sequence length="148" mass="17040">MSLWKILFDFVDKERTRFDNVRHDTHALQFEIESNIHFIVDGLAQKICAADIIKGLETQAFDKAMRSGLDIRQAKLVPRTIEGYKEFDKYLGEPSGVLIKKLYIKITVLKKLINAGKLDQDLKLKALFRLLMLVHFHLADKSLPTVKS</sequence>
<accession>A0A4Y5YCA0</accession>
<evidence type="ECO:0000313" key="2">
    <source>
        <dbReference type="Proteomes" id="UP000319809"/>
    </source>
</evidence>
<keyword evidence="2" id="KW-1185">Reference proteome</keyword>
<dbReference type="AlphaFoldDB" id="A0A4Y5YCA0"/>
<gene>
    <name evidence="1" type="ORF">FH971_04240</name>
</gene>
<dbReference type="EMBL" id="CP041036">
    <property type="protein sequence ID" value="QDE30247.1"/>
    <property type="molecule type" value="Genomic_DNA"/>
</dbReference>
<organism evidence="1 2">
    <name type="scientific">Shewanella polaris</name>
    <dbReference type="NCBI Taxonomy" id="2588449"/>
    <lineage>
        <taxon>Bacteria</taxon>
        <taxon>Pseudomonadati</taxon>
        <taxon>Pseudomonadota</taxon>
        <taxon>Gammaproteobacteria</taxon>
        <taxon>Alteromonadales</taxon>
        <taxon>Shewanellaceae</taxon>
        <taxon>Shewanella</taxon>
    </lineage>
</organism>
<name>A0A4Y5YCA0_9GAMM</name>
<protein>
    <submittedName>
        <fullName evidence="1">Uncharacterized protein</fullName>
    </submittedName>
</protein>
<dbReference type="KEGG" id="spol:FH971_04240"/>
<reference evidence="1 2" key="1">
    <citation type="submission" date="2019-06" db="EMBL/GenBank/DDBJ databases">
        <title>The genome of Shewanella sp. SM1901.</title>
        <authorList>
            <person name="Cha Q."/>
        </authorList>
    </citation>
    <scope>NUCLEOTIDE SEQUENCE [LARGE SCALE GENOMIC DNA]</scope>
    <source>
        <strain evidence="1 2">SM1901</strain>
    </source>
</reference>